<proteinExistence type="predicted"/>
<feature type="region of interest" description="Disordered" evidence="1">
    <location>
        <begin position="129"/>
        <end position="158"/>
    </location>
</feature>
<dbReference type="Proteomes" id="UP000277537">
    <property type="component" value="Unassembled WGS sequence"/>
</dbReference>
<name>A0A239RT49_ACIJO</name>
<reference evidence="3 5" key="2">
    <citation type="submission" date="2018-10" db="EMBL/GenBank/DDBJ databases">
        <title>Transmission dynamics of multidrug resistant bacteria on intensive care unit surfaces.</title>
        <authorList>
            <person name="D'Souza A.W."/>
            <person name="Potter R.F."/>
            <person name="Wallace M."/>
            <person name="Shupe A."/>
            <person name="Patel S."/>
            <person name="Sun S."/>
            <person name="Gul D."/>
            <person name="Kwon J.H."/>
            <person name="Andleeb S."/>
            <person name="Burnham C.-A.D."/>
            <person name="Dantas G."/>
        </authorList>
    </citation>
    <scope>NUCLEOTIDE SEQUENCE [LARGE SCALE GENOMIC DNA]</scope>
    <source>
        <strain evidence="3 5">AJ_385</strain>
    </source>
</reference>
<dbReference type="Pfam" id="PF03592">
    <property type="entry name" value="Terminase_2"/>
    <property type="match status" value="1"/>
</dbReference>
<evidence type="ECO:0000256" key="1">
    <source>
        <dbReference type="SAM" id="MobiDB-lite"/>
    </source>
</evidence>
<dbReference type="AlphaFoldDB" id="A0A239RT49"/>
<dbReference type="RefSeq" id="WP_094148307.1">
    <property type="nucleotide sequence ID" value="NZ_CP022298.1"/>
</dbReference>
<sequence>MALTAKMKAFVHAKVQGKSNKEAAIAAGFSEKSAGSKGSQLMQNPEVLTYLDGLLKSGGEGAGHDSLPLVQAAKEAEFKALESIEDPLEGLKHIWKNPNADIKHRIEALKAALPYTRGKVGEVGIKQGREDAADGVAKSGKFATADERRKQRENRMVS</sequence>
<dbReference type="GO" id="GO:0051276">
    <property type="term" value="P:chromosome organization"/>
    <property type="evidence" value="ECO:0007669"/>
    <property type="project" value="InterPro"/>
</dbReference>
<feature type="compositionally biased region" description="Basic and acidic residues" evidence="1">
    <location>
        <begin position="144"/>
        <end position="158"/>
    </location>
</feature>
<dbReference type="EMBL" id="CP022298">
    <property type="protein sequence ID" value="AZN65205.1"/>
    <property type="molecule type" value="Genomic_DNA"/>
</dbReference>
<dbReference type="EMBL" id="RHXE01000120">
    <property type="protein sequence ID" value="RSE14613.1"/>
    <property type="molecule type" value="Genomic_DNA"/>
</dbReference>
<dbReference type="Gene3D" id="1.10.10.1400">
    <property type="entry name" value="Terminase, small subunit, N-terminal DNA-binding domain, HTH motif"/>
    <property type="match status" value="1"/>
</dbReference>
<gene>
    <name evidence="2" type="ORF">CFH90_14715</name>
    <name evidence="3" type="ORF">EGT73_19115</name>
</gene>
<evidence type="ECO:0000313" key="2">
    <source>
        <dbReference type="EMBL" id="AZN65205.1"/>
    </source>
</evidence>
<dbReference type="Proteomes" id="UP000276980">
    <property type="component" value="Chromosome"/>
</dbReference>
<accession>A0A239RT49</accession>
<evidence type="ECO:0000313" key="3">
    <source>
        <dbReference type="EMBL" id="RSE14613.1"/>
    </source>
</evidence>
<dbReference type="InterPro" id="IPR038713">
    <property type="entry name" value="Terminase_Gp1_N_sf"/>
</dbReference>
<organism evidence="3 5">
    <name type="scientific">Acinetobacter johnsonii</name>
    <dbReference type="NCBI Taxonomy" id="40214"/>
    <lineage>
        <taxon>Bacteria</taxon>
        <taxon>Pseudomonadati</taxon>
        <taxon>Pseudomonadota</taxon>
        <taxon>Gammaproteobacteria</taxon>
        <taxon>Moraxellales</taxon>
        <taxon>Moraxellaceae</taxon>
        <taxon>Acinetobacter</taxon>
    </lineage>
</organism>
<evidence type="ECO:0000313" key="4">
    <source>
        <dbReference type="Proteomes" id="UP000276980"/>
    </source>
</evidence>
<reference evidence="2 4" key="1">
    <citation type="submission" date="2017-06" db="EMBL/GenBank/DDBJ databases">
        <title>Complete Genome Sequence of the Carbazole-Degrading Bacterium Acinetobacter johnsonii IC001.</title>
        <authorList>
            <person name="Vejarano F."/>
            <person name="Suzuki-Minakuchi C."/>
            <person name="Ohtsubo Y."/>
            <person name="Tsuda M."/>
            <person name="Okada K."/>
            <person name="Nojiri H."/>
        </authorList>
    </citation>
    <scope>NUCLEOTIDE SEQUENCE [LARGE SCALE GENOMIC DNA]</scope>
    <source>
        <strain evidence="2 4">IC001</strain>
    </source>
</reference>
<evidence type="ECO:0000313" key="5">
    <source>
        <dbReference type="Proteomes" id="UP000277537"/>
    </source>
</evidence>
<protein>
    <submittedName>
        <fullName evidence="3">Terminase small subunit</fullName>
    </submittedName>
</protein>
<dbReference type="InterPro" id="IPR005335">
    <property type="entry name" value="Terminase_ssu"/>
</dbReference>